<dbReference type="CDD" id="cd02257">
    <property type="entry name" value="Peptidase_C19"/>
    <property type="match status" value="1"/>
</dbReference>
<dbReference type="PROSITE" id="PS00972">
    <property type="entry name" value="USP_1"/>
    <property type="match status" value="1"/>
</dbReference>
<feature type="region of interest" description="Disordered" evidence="2">
    <location>
        <begin position="516"/>
        <end position="535"/>
    </location>
</feature>
<dbReference type="InterPro" id="IPR001394">
    <property type="entry name" value="Peptidase_C19_UCH"/>
</dbReference>
<dbReference type="InterPro" id="IPR028889">
    <property type="entry name" value="USP"/>
</dbReference>
<feature type="compositionally biased region" description="Low complexity" evidence="2">
    <location>
        <begin position="177"/>
        <end position="199"/>
    </location>
</feature>
<dbReference type="InterPro" id="IPR038765">
    <property type="entry name" value="Papain-like_cys_pep_sf"/>
</dbReference>
<evidence type="ECO:0000256" key="1">
    <source>
        <dbReference type="RuleBase" id="RU366025"/>
    </source>
</evidence>
<gene>
    <name evidence="4" type="ORF">P43SY_003113</name>
</gene>
<evidence type="ECO:0000313" key="5">
    <source>
        <dbReference type="Proteomes" id="UP001209570"/>
    </source>
</evidence>
<evidence type="ECO:0000259" key="3">
    <source>
        <dbReference type="PROSITE" id="PS50235"/>
    </source>
</evidence>
<dbReference type="PANTHER" id="PTHR24006">
    <property type="entry name" value="UBIQUITIN CARBOXYL-TERMINAL HYDROLASE"/>
    <property type="match status" value="1"/>
</dbReference>
<feature type="compositionally biased region" description="Polar residues" evidence="2">
    <location>
        <begin position="869"/>
        <end position="884"/>
    </location>
</feature>
<accession>A0AAD5QA70</accession>
<dbReference type="AlphaFoldDB" id="A0AAD5QA70"/>
<dbReference type="InterPro" id="IPR018200">
    <property type="entry name" value="USP_CS"/>
</dbReference>
<dbReference type="GO" id="GO:0005634">
    <property type="term" value="C:nucleus"/>
    <property type="evidence" value="ECO:0007669"/>
    <property type="project" value="TreeGrafter"/>
</dbReference>
<feature type="compositionally biased region" description="Low complexity" evidence="2">
    <location>
        <begin position="221"/>
        <end position="232"/>
    </location>
</feature>
<comment type="similarity">
    <text evidence="1">Belongs to the peptidase C19 family.</text>
</comment>
<dbReference type="Gene3D" id="3.90.70.10">
    <property type="entry name" value="Cysteine proteinases"/>
    <property type="match status" value="1"/>
</dbReference>
<comment type="catalytic activity">
    <reaction evidence="1">
        <text>Thiol-dependent hydrolysis of ester, thioester, amide, peptide and isopeptide bonds formed by the C-terminal Gly of ubiquitin (a 76-residue protein attached to proteins as an intracellular targeting signal).</text>
        <dbReference type="EC" id="3.4.19.12"/>
    </reaction>
</comment>
<dbReference type="EC" id="3.4.19.12" evidence="1"/>
<feature type="compositionally biased region" description="Basic and acidic residues" evidence="2">
    <location>
        <begin position="306"/>
        <end position="319"/>
    </location>
</feature>
<dbReference type="SUPFAM" id="SSF54001">
    <property type="entry name" value="Cysteine proteinases"/>
    <property type="match status" value="1"/>
</dbReference>
<keyword evidence="1" id="KW-0645">Protease</keyword>
<keyword evidence="1" id="KW-0833">Ubl conjugation pathway</keyword>
<keyword evidence="1" id="KW-0788">Thiol protease</keyword>
<protein>
    <recommendedName>
        <fullName evidence="1">Ubiquitin carboxyl-terminal hydrolase</fullName>
        <ecNumber evidence="1">3.4.19.12</ecNumber>
    </recommendedName>
</protein>
<feature type="region of interest" description="Disordered" evidence="2">
    <location>
        <begin position="670"/>
        <end position="692"/>
    </location>
</feature>
<sequence length="890" mass="96772">MNGDSELHVKCVGPVYVEDNAGGDGAAAARTELPQEVWLKKEFGNARLVSGDAILWVANSTLTTQPMPASSSDADSSALREVRVTGAKRKFVFTLDAGDESDSFLAELRAQVEGKAVQDLRSKKRKIRKKLADTHSSGFVPVVNSLRSPVKAAPLTPTKRRLSDSAASPRLAPPLPFSVSSVSSPAPAAASPLQSPFRSPFRKRPPPRTASPMVPLPPKSPASASASASASPRPREFLSPVRPRAERTPSTTRSADGKRPPLTPPVGIANKRVRSLQRMLDDSSTSDSPALRSLTPPVVRSPFFPRPDRNANDAADKENATAVEPPSPPLAMRSPLRPRTDSNVRLPPLVPSPSLGPSASPLPPPPRKATHGLLNLGNYCYMNAIIQSLAAIPEFVAHLEREEWLVKVIRRHCEQHGTSCTLEQARSAFEDWRQRDPVGRLAVSGKLAHLLQQVVNGSETTINPEPLKVTMGRKNAMFATHMQQDAHEFLLQLVNEYEKELVAAVRGVVAELEKGAESSTATADQPSPEPAPPRRVSLLNFFRPESKALPPAAPAAVQDSSPSRKDTEQLVSQLFPAQCFRAELTRTLTCRACGYHRNQVETFSDFSLDMPFVPPPPAPAPTPEPKRCHCGEDAKLVQEPSGYRFYCCPRSACSLRDAVTTEDAAEAADSALSDATTVDTDSEPPIGAMRPSQPTFQSVRLQELLKKQFESEVLELTCEKCSNGREAVSEYQVKSLPRVLVLHLKRFEVNPHTGTLYKRCDAVEAPVTLAPCVDINGPAAASESGPVFRLQSVVHHLGRSIDEGHYVADIRDRRGDWRRRNDATETVISEDLALRATRSQESCYMLFYVREIQDDAARDKENAPAPSSPEAQGPSTALTVTSDSVAARQL</sequence>
<dbReference type="Pfam" id="PF00443">
    <property type="entry name" value="UCH"/>
    <property type="match status" value="1"/>
</dbReference>
<feature type="region of interest" description="Disordered" evidence="2">
    <location>
        <begin position="857"/>
        <end position="890"/>
    </location>
</feature>
<dbReference type="PROSITE" id="PS00973">
    <property type="entry name" value="USP_2"/>
    <property type="match status" value="1"/>
</dbReference>
<dbReference type="EMBL" id="JAKCXM010000012">
    <property type="protein sequence ID" value="KAJ0408387.1"/>
    <property type="molecule type" value="Genomic_DNA"/>
</dbReference>
<proteinExistence type="inferred from homology"/>
<dbReference type="GO" id="GO:0004843">
    <property type="term" value="F:cysteine-type deubiquitinase activity"/>
    <property type="evidence" value="ECO:0007669"/>
    <property type="project" value="UniProtKB-UniRule"/>
</dbReference>
<dbReference type="GO" id="GO:0016579">
    <property type="term" value="P:protein deubiquitination"/>
    <property type="evidence" value="ECO:0007669"/>
    <property type="project" value="InterPro"/>
</dbReference>
<keyword evidence="1" id="KW-0378">Hydrolase</keyword>
<feature type="region of interest" description="Disordered" evidence="2">
    <location>
        <begin position="151"/>
        <end position="366"/>
    </location>
</feature>
<feature type="region of interest" description="Disordered" evidence="2">
    <location>
        <begin position="549"/>
        <end position="568"/>
    </location>
</feature>
<feature type="compositionally biased region" description="Low complexity" evidence="2">
    <location>
        <begin position="670"/>
        <end position="679"/>
    </location>
</feature>
<dbReference type="Proteomes" id="UP001209570">
    <property type="component" value="Unassembled WGS sequence"/>
</dbReference>
<dbReference type="PROSITE" id="PS50235">
    <property type="entry name" value="USP_3"/>
    <property type="match status" value="1"/>
</dbReference>
<dbReference type="GO" id="GO:0006508">
    <property type="term" value="P:proteolysis"/>
    <property type="evidence" value="ECO:0007669"/>
    <property type="project" value="UniProtKB-KW"/>
</dbReference>
<evidence type="ECO:0000256" key="2">
    <source>
        <dbReference type="SAM" id="MobiDB-lite"/>
    </source>
</evidence>
<dbReference type="InterPro" id="IPR050164">
    <property type="entry name" value="Peptidase_C19"/>
</dbReference>
<keyword evidence="5" id="KW-1185">Reference proteome</keyword>
<organism evidence="4 5">
    <name type="scientific">Pythium insidiosum</name>
    <name type="common">Pythiosis disease agent</name>
    <dbReference type="NCBI Taxonomy" id="114742"/>
    <lineage>
        <taxon>Eukaryota</taxon>
        <taxon>Sar</taxon>
        <taxon>Stramenopiles</taxon>
        <taxon>Oomycota</taxon>
        <taxon>Peronosporomycetes</taxon>
        <taxon>Pythiales</taxon>
        <taxon>Pythiaceae</taxon>
        <taxon>Pythium</taxon>
    </lineage>
</organism>
<dbReference type="GO" id="GO:0005829">
    <property type="term" value="C:cytosol"/>
    <property type="evidence" value="ECO:0007669"/>
    <property type="project" value="TreeGrafter"/>
</dbReference>
<feature type="domain" description="USP" evidence="3">
    <location>
        <begin position="371"/>
        <end position="851"/>
    </location>
</feature>
<name>A0AAD5QA70_PYTIN</name>
<comment type="caution">
    <text evidence="4">The sequence shown here is derived from an EMBL/GenBank/DDBJ whole genome shotgun (WGS) entry which is preliminary data.</text>
</comment>
<reference evidence="4" key="1">
    <citation type="submission" date="2021-12" db="EMBL/GenBank/DDBJ databases">
        <title>Prjna785345.</title>
        <authorList>
            <person name="Rujirawat T."/>
            <person name="Krajaejun T."/>
        </authorList>
    </citation>
    <scope>NUCLEOTIDE SEQUENCE</scope>
    <source>
        <strain evidence="4">Pi057C3</strain>
    </source>
</reference>
<evidence type="ECO:0000313" key="4">
    <source>
        <dbReference type="EMBL" id="KAJ0408387.1"/>
    </source>
</evidence>